<reference evidence="2" key="2">
    <citation type="submission" date="2020-09" db="EMBL/GenBank/DDBJ databases">
        <authorList>
            <person name="Sun Q."/>
            <person name="Ohkuma M."/>
        </authorList>
    </citation>
    <scope>NUCLEOTIDE SEQUENCE</scope>
    <source>
        <strain evidence="2">JCM 4988</strain>
    </source>
</reference>
<evidence type="ECO:0000256" key="1">
    <source>
        <dbReference type="SAM" id="SignalP"/>
    </source>
</evidence>
<evidence type="ECO:0000313" key="3">
    <source>
        <dbReference type="Proteomes" id="UP000630936"/>
    </source>
</evidence>
<feature type="chain" id="PRO_5037632895" description="Phospholipase" evidence="1">
    <location>
        <begin position="34"/>
        <end position="183"/>
    </location>
</feature>
<dbReference type="Pfam" id="PF09056">
    <property type="entry name" value="Phospholip_A2_3"/>
    <property type="match status" value="1"/>
</dbReference>
<dbReference type="RefSeq" id="WP_229869158.1">
    <property type="nucleotide sequence ID" value="NZ_BMWG01000009.1"/>
</dbReference>
<dbReference type="SUPFAM" id="SSF48619">
    <property type="entry name" value="Phospholipase A2, PLA2"/>
    <property type="match status" value="1"/>
</dbReference>
<dbReference type="InterPro" id="IPR015141">
    <property type="entry name" value="PLipase_A2_prok/fun"/>
</dbReference>
<evidence type="ECO:0008006" key="4">
    <source>
        <dbReference type="Google" id="ProtNLM"/>
    </source>
</evidence>
<dbReference type="Proteomes" id="UP000630936">
    <property type="component" value="Unassembled WGS sequence"/>
</dbReference>
<dbReference type="AlphaFoldDB" id="A0A918UUM4"/>
<accession>A0A918UUM4</accession>
<comment type="caution">
    <text evidence="2">The sequence shown here is derived from an EMBL/GenBank/DDBJ whole genome shotgun (WGS) entry which is preliminary data.</text>
</comment>
<reference evidence="2" key="1">
    <citation type="journal article" date="2014" name="Int. J. Syst. Evol. Microbiol.">
        <title>Complete genome sequence of Corynebacterium casei LMG S-19264T (=DSM 44701T), isolated from a smear-ripened cheese.</title>
        <authorList>
            <consortium name="US DOE Joint Genome Institute (JGI-PGF)"/>
            <person name="Walter F."/>
            <person name="Albersmeier A."/>
            <person name="Kalinowski J."/>
            <person name="Ruckert C."/>
        </authorList>
    </citation>
    <scope>NUCLEOTIDE SEQUENCE</scope>
    <source>
        <strain evidence="2">JCM 4988</strain>
    </source>
</reference>
<dbReference type="GO" id="GO:0006644">
    <property type="term" value="P:phospholipid metabolic process"/>
    <property type="evidence" value="ECO:0007669"/>
    <property type="project" value="InterPro"/>
</dbReference>
<dbReference type="Gene3D" id="1.20.90.10">
    <property type="entry name" value="Phospholipase A2 domain"/>
    <property type="match status" value="1"/>
</dbReference>
<dbReference type="InterPro" id="IPR036444">
    <property type="entry name" value="PLipase_A2_dom_sf"/>
</dbReference>
<dbReference type="GO" id="GO:0050482">
    <property type="term" value="P:arachidonate secretion"/>
    <property type="evidence" value="ECO:0007669"/>
    <property type="project" value="InterPro"/>
</dbReference>
<evidence type="ECO:0000313" key="2">
    <source>
        <dbReference type="EMBL" id="GGZ36712.1"/>
    </source>
</evidence>
<keyword evidence="1" id="KW-0732">Signal</keyword>
<sequence length="183" mass="20031">MTHGRKKSPLGTAAVSAALALTALAGTAGPAEAAASRPVAPSAPVAPLAPAVSPAFDKAELKRRADRVMALSYKKFAKAKRAKPFDWRADGCSVPMKDFPYKKKFRRACDQHDFGYRNYGARGKLELSPTRATRKKIDGRFLAEMRRTCNDTYKGRSRTKCRLLAANYYLAVRAVGGKAFGYR</sequence>
<organism evidence="2 3">
    <name type="scientific">Streptomyces inusitatus</name>
    <dbReference type="NCBI Taxonomy" id="68221"/>
    <lineage>
        <taxon>Bacteria</taxon>
        <taxon>Bacillati</taxon>
        <taxon>Actinomycetota</taxon>
        <taxon>Actinomycetes</taxon>
        <taxon>Kitasatosporales</taxon>
        <taxon>Streptomycetaceae</taxon>
        <taxon>Streptomyces</taxon>
    </lineage>
</organism>
<dbReference type="EMBL" id="BMWG01000009">
    <property type="protein sequence ID" value="GGZ36712.1"/>
    <property type="molecule type" value="Genomic_DNA"/>
</dbReference>
<gene>
    <name evidence="2" type="ORF">GCM10010387_33480</name>
</gene>
<keyword evidence="3" id="KW-1185">Reference proteome</keyword>
<proteinExistence type="predicted"/>
<protein>
    <recommendedName>
        <fullName evidence="4">Phospholipase</fullName>
    </recommendedName>
</protein>
<dbReference type="GO" id="GO:0004623">
    <property type="term" value="F:phospholipase A2 activity"/>
    <property type="evidence" value="ECO:0007669"/>
    <property type="project" value="InterPro"/>
</dbReference>
<feature type="signal peptide" evidence="1">
    <location>
        <begin position="1"/>
        <end position="33"/>
    </location>
</feature>
<name>A0A918UUM4_9ACTN</name>